<dbReference type="Proteomes" id="UP001596395">
    <property type="component" value="Unassembled WGS sequence"/>
</dbReference>
<dbReference type="InterPro" id="IPR055729">
    <property type="entry name" value="DUF7305"/>
</dbReference>
<evidence type="ECO:0000259" key="2">
    <source>
        <dbReference type="Pfam" id="PF23981"/>
    </source>
</evidence>
<sequence>MQPLGCSPRRERGRAAAPLVGVVLMLGLVVAGAGLVYATGMDAKASVQDASAADSAETSLQAAGATFASVAHAGGDATEFVDLGDSARDIRVESDGRLRVQVNGRAACTAETELGTVVADTGSDVTVAYQAGAIFRRSASGTTIVQSPALDYRTEHVNGHPIRTVSFPVPNVTGDVDGREFLASADRADDTIQDDLCLTDDGAVDLEYVREVTITVAGSDHYRAWHRFFEREFGAVADHSVDHGTKTASVTAPLGAGVRPSQFTFEGIQVYGAIFSTASSGELLLQTQHATVDSYDSAAGPWGGAAPTYESDGAVFTRGSVAVQANGATIAGNVYAEGEVELSQSCGSGTDQCVTGDVYVNNSTASGPVTALHPSSASERAERIGGTWGNGTQLPAVPPMDATIDRTVATASTYNTNDDESAVDASGVQYAAGSATVESGVYYVDDLTVPAGNELVFDTTDGDVVLAIAEDVDIGADATVTVKGDGRVHAFVGESTTAGDQLFVDEGATVRVLDAGTRTYRSNAFVVACKAGCSATFADAPSSNPTTFTGVLYGPGDVADDGTVSLGKRVDVWGALVAGTVTFEQQAEFHFDESLRNQVAADDDGDGAPDATGGGLSYVDPPIENGYVITVTYDDVNVTDDTARIVPASDALAASQLGSVGDRSFDSVVDRRIETVVDARPTPRAPLAVVDLA</sequence>
<keyword evidence="1" id="KW-0812">Transmembrane</keyword>
<reference evidence="3 4" key="1">
    <citation type="journal article" date="2019" name="Int. J. Syst. Evol. Microbiol.">
        <title>The Global Catalogue of Microorganisms (GCM) 10K type strain sequencing project: providing services to taxonomists for standard genome sequencing and annotation.</title>
        <authorList>
            <consortium name="The Broad Institute Genomics Platform"/>
            <consortium name="The Broad Institute Genome Sequencing Center for Infectious Disease"/>
            <person name="Wu L."/>
            <person name="Ma J."/>
        </authorList>
    </citation>
    <scope>NUCLEOTIDE SEQUENCE [LARGE SCALE GENOMIC DNA]</scope>
    <source>
        <strain evidence="3 4">GX26</strain>
    </source>
</reference>
<keyword evidence="4" id="KW-1185">Reference proteome</keyword>
<dbReference type="AlphaFoldDB" id="A0ABD5V9Z3"/>
<feature type="domain" description="DUF7305" evidence="2">
    <location>
        <begin position="386"/>
        <end position="597"/>
    </location>
</feature>
<dbReference type="InterPro" id="IPR055713">
    <property type="entry name" value="DUF7289"/>
</dbReference>
<proteinExistence type="predicted"/>
<dbReference type="EMBL" id="JBHSXN010000001">
    <property type="protein sequence ID" value="MFC6952405.1"/>
    <property type="molecule type" value="Genomic_DNA"/>
</dbReference>
<dbReference type="Pfam" id="PF23960">
    <property type="entry name" value="DUF7289"/>
    <property type="match status" value="1"/>
</dbReference>
<dbReference type="Pfam" id="PF23981">
    <property type="entry name" value="DUF7305"/>
    <property type="match status" value="1"/>
</dbReference>
<dbReference type="RefSeq" id="WP_336349385.1">
    <property type="nucleotide sequence ID" value="NZ_JAZAQL010000001.1"/>
</dbReference>
<name>A0ABD5V9Z3_9EURY</name>
<evidence type="ECO:0000256" key="1">
    <source>
        <dbReference type="SAM" id="Phobius"/>
    </source>
</evidence>
<comment type="caution">
    <text evidence="3">The sequence shown here is derived from an EMBL/GenBank/DDBJ whole genome shotgun (WGS) entry which is preliminary data.</text>
</comment>
<feature type="transmembrane region" description="Helical" evidence="1">
    <location>
        <begin position="16"/>
        <end position="38"/>
    </location>
</feature>
<keyword evidence="1" id="KW-0472">Membrane</keyword>
<keyword evidence="1" id="KW-1133">Transmembrane helix</keyword>
<accession>A0ABD5V9Z3</accession>
<evidence type="ECO:0000313" key="4">
    <source>
        <dbReference type="Proteomes" id="UP001596395"/>
    </source>
</evidence>
<gene>
    <name evidence="3" type="ORF">ACFQGB_05980</name>
</gene>
<organism evidence="3 4">
    <name type="scientific">Halorubellus litoreus</name>
    <dbReference type="NCBI Taxonomy" id="755308"/>
    <lineage>
        <taxon>Archaea</taxon>
        <taxon>Methanobacteriati</taxon>
        <taxon>Methanobacteriota</taxon>
        <taxon>Stenosarchaea group</taxon>
        <taxon>Halobacteria</taxon>
        <taxon>Halobacteriales</taxon>
        <taxon>Halorubellaceae</taxon>
        <taxon>Halorubellus</taxon>
    </lineage>
</organism>
<protein>
    <recommendedName>
        <fullName evidence="2">DUF7305 domain-containing protein</fullName>
    </recommendedName>
</protein>
<evidence type="ECO:0000313" key="3">
    <source>
        <dbReference type="EMBL" id="MFC6952405.1"/>
    </source>
</evidence>